<evidence type="ECO:0000313" key="3">
    <source>
        <dbReference type="EMBL" id="ADU62704.1"/>
    </source>
</evidence>
<feature type="region of interest" description="Disordered" evidence="1">
    <location>
        <begin position="61"/>
        <end position="89"/>
    </location>
</feature>
<organism evidence="3 4">
    <name type="scientific">Pseudodesulfovibrio aespoeensis (strain ATCC 700646 / DSM 10631 / Aspo-2)</name>
    <name type="common">Desulfovibrio aespoeensis</name>
    <dbReference type="NCBI Taxonomy" id="643562"/>
    <lineage>
        <taxon>Bacteria</taxon>
        <taxon>Pseudomonadati</taxon>
        <taxon>Thermodesulfobacteriota</taxon>
        <taxon>Desulfovibrionia</taxon>
        <taxon>Desulfovibrionales</taxon>
        <taxon>Desulfovibrionaceae</taxon>
    </lineage>
</organism>
<reference evidence="3 4" key="2">
    <citation type="journal article" date="2014" name="Genome Announc.">
        <title>Complete Genome Sequence of the Subsurface, Mesophilic Sulfate-Reducing Bacterium Desulfovibrio aespoeensis Aspo-2.</title>
        <authorList>
            <person name="Pedersen K."/>
            <person name="Bengtsson A."/>
            <person name="Edlund J."/>
            <person name="Rabe L."/>
            <person name="Hazen T."/>
            <person name="Chakraborty R."/>
            <person name="Goodwin L."/>
            <person name="Shapiro N."/>
        </authorList>
    </citation>
    <scope>NUCLEOTIDE SEQUENCE [LARGE SCALE GENOMIC DNA]</scope>
    <source>
        <strain evidence="4">ATCC 700646 / DSM 10631 / Aspo-2</strain>
    </source>
</reference>
<dbReference type="eggNOG" id="COG2840">
    <property type="taxonomic scope" value="Bacteria"/>
</dbReference>
<dbReference type="Proteomes" id="UP000002191">
    <property type="component" value="Chromosome"/>
</dbReference>
<dbReference type="Gene3D" id="3.30.1370.110">
    <property type="match status" value="1"/>
</dbReference>
<dbReference type="EMBL" id="CP002431">
    <property type="protein sequence ID" value="ADU62704.1"/>
    <property type="molecule type" value="Genomic_DNA"/>
</dbReference>
<dbReference type="SMART" id="SM00463">
    <property type="entry name" value="SMR"/>
    <property type="match status" value="1"/>
</dbReference>
<dbReference type="InterPro" id="IPR036063">
    <property type="entry name" value="Smr_dom_sf"/>
</dbReference>
<dbReference type="PANTHER" id="PTHR35562">
    <property type="entry name" value="DNA ENDONUCLEASE SMRA-RELATED"/>
    <property type="match status" value="1"/>
</dbReference>
<dbReference type="SUPFAM" id="SSF160443">
    <property type="entry name" value="SMR domain-like"/>
    <property type="match status" value="1"/>
</dbReference>
<proteinExistence type="predicted"/>
<dbReference type="HOGENOM" id="CLU_055978_0_1_7"/>
<sequence length="245" mass="27396">MAKKRHIRDLTELKELSLAKDKKKDAYTLPYDKPKTVREDTPKPNEEAELALFQAAMQGVSQMRDDTVRKPAPKAAPAPAATPLPLDPDEDDGTYLRKFLSGEVQFELEYTDEFMYGYVRGLDIKTFQQLKAGVLSVAAHLDLHGMTSVQAREGLLFFIRESYLQGSRCVLVVTGRGINSPGGQSVLRRETETWLTHEPLKRVVLAFCTAQAKDGGAGAIYVLLRNQKKTQGKIAWDTQLDRDEA</sequence>
<evidence type="ECO:0000256" key="1">
    <source>
        <dbReference type="SAM" id="MobiDB-lite"/>
    </source>
</evidence>
<dbReference type="PROSITE" id="PS50828">
    <property type="entry name" value="SMR"/>
    <property type="match status" value="1"/>
</dbReference>
<evidence type="ECO:0000313" key="4">
    <source>
        <dbReference type="Proteomes" id="UP000002191"/>
    </source>
</evidence>
<reference evidence="4" key="1">
    <citation type="submission" date="2010-12" db="EMBL/GenBank/DDBJ databases">
        <title>Complete sequence of Desulfovibrio aespoeensis Aspo-2.</title>
        <authorList>
            <consortium name="US DOE Joint Genome Institute"/>
            <person name="Lucas S."/>
            <person name="Copeland A."/>
            <person name="Lapidus A."/>
            <person name="Cheng J.-F."/>
            <person name="Goodwin L."/>
            <person name="Pitluck S."/>
            <person name="Chertkov O."/>
            <person name="Misra M."/>
            <person name="Detter J.C."/>
            <person name="Han C."/>
            <person name="Tapia R."/>
            <person name="Land M."/>
            <person name="Hauser L."/>
            <person name="Kyrpides N."/>
            <person name="Ivanova N."/>
            <person name="Ovchinnikova G."/>
            <person name="Pedersen K."/>
            <person name="Jagevall S."/>
            <person name="Hazen T."/>
            <person name="Woyke T."/>
        </authorList>
    </citation>
    <scope>NUCLEOTIDE SEQUENCE [LARGE SCALE GENOMIC DNA]</scope>
    <source>
        <strain evidence="4">ATCC 700646 / DSM 10631 / Aspo-2</strain>
    </source>
</reference>
<dbReference type="AlphaFoldDB" id="E6VXZ7"/>
<name>E6VXZ7_PSEA9</name>
<evidence type="ECO:0000259" key="2">
    <source>
        <dbReference type="PROSITE" id="PS50828"/>
    </source>
</evidence>
<protein>
    <submittedName>
        <fullName evidence="3">Smr protein/MutS2</fullName>
    </submittedName>
</protein>
<feature type="compositionally biased region" description="Pro residues" evidence="1">
    <location>
        <begin position="74"/>
        <end position="86"/>
    </location>
</feature>
<keyword evidence="4" id="KW-1185">Reference proteome</keyword>
<dbReference type="PANTHER" id="PTHR35562:SF2">
    <property type="entry name" value="DNA ENDONUCLEASE SMRA-RELATED"/>
    <property type="match status" value="1"/>
</dbReference>
<dbReference type="OrthoDB" id="9808881at2"/>
<dbReference type="InterPro" id="IPR002625">
    <property type="entry name" value="Smr_dom"/>
</dbReference>
<feature type="domain" description="Smr" evidence="2">
    <location>
        <begin position="141"/>
        <end position="225"/>
    </location>
</feature>
<dbReference type="KEGG" id="das:Daes_1692"/>
<gene>
    <name evidence="3" type="ordered locus">Daes_1692</name>
</gene>
<accession>E6VXZ7</accession>
<dbReference type="Pfam" id="PF01713">
    <property type="entry name" value="Smr"/>
    <property type="match status" value="1"/>
</dbReference>
<dbReference type="STRING" id="643562.Daes_1692"/>
<dbReference type="RefSeq" id="WP_013514620.1">
    <property type="nucleotide sequence ID" value="NC_014844.1"/>
</dbReference>